<dbReference type="RefSeq" id="WP_202636308.1">
    <property type="nucleotide sequence ID" value="NZ_CP010554.1"/>
</dbReference>
<keyword evidence="2" id="KW-1185">Reference proteome</keyword>
<evidence type="ECO:0000313" key="2">
    <source>
        <dbReference type="Proteomes" id="UP000061603"/>
    </source>
</evidence>
<dbReference type="STRING" id="1565605.PG1C_04930"/>
<proteinExistence type="predicted"/>
<organism evidence="1 2">
    <name type="scientific">Rugosibacter aromaticivorans</name>
    <dbReference type="NCBI Taxonomy" id="1565605"/>
    <lineage>
        <taxon>Bacteria</taxon>
        <taxon>Pseudomonadati</taxon>
        <taxon>Pseudomonadota</taxon>
        <taxon>Betaproteobacteria</taxon>
        <taxon>Nitrosomonadales</taxon>
        <taxon>Sterolibacteriaceae</taxon>
        <taxon>Rugosibacter</taxon>
    </lineage>
</organism>
<dbReference type="Proteomes" id="UP000061603">
    <property type="component" value="Chromosome"/>
</dbReference>
<sequence>MDIRYPKARLSPSKPELVVIEFSRGDVEAGYIDTALARLQILVDDKVSAEQWEGCVTFFFSGWDDDIRETAQIPEIRDWFAKLSSAFPYWFHVCEKEGDTVFHVFRLLCPGHVECVKEGIVGWQFDDLRNVTVMMRILFNHQNALYERLELSEEMNERVSEEIAQLLECSLT</sequence>
<protein>
    <submittedName>
        <fullName evidence="1">Uncharacterized protein</fullName>
    </submittedName>
</protein>
<accession>A0A0C5JKT1</accession>
<name>A0A0C5JKT1_9PROT</name>
<gene>
    <name evidence="1" type="ORF">PG1C_04930</name>
</gene>
<dbReference type="HOGENOM" id="CLU_1536895_0_0_4"/>
<dbReference type="EMBL" id="CP010554">
    <property type="protein sequence ID" value="AJP47981.1"/>
    <property type="molecule type" value="Genomic_DNA"/>
</dbReference>
<evidence type="ECO:0000313" key="1">
    <source>
        <dbReference type="EMBL" id="AJP47981.1"/>
    </source>
</evidence>
<dbReference type="KEGG" id="rbu:PG1C_04930"/>
<reference evidence="1 2" key="1">
    <citation type="journal article" date="2015" name="Genome Announc.">
        <title>Complete Genome Sequence of a Novel Bacterium within the Family Rhodocyclaceae That Degrades Polycyclic Aromatic Hydrocarbons.</title>
        <authorList>
            <person name="Singleton D.R."/>
            <person name="Dickey A.N."/>
            <person name="Scholl E.H."/>
            <person name="Wright F.A."/>
            <person name="Aitken M.D."/>
        </authorList>
    </citation>
    <scope>NUCLEOTIDE SEQUENCE [LARGE SCALE GENOMIC DNA]</scope>
    <source>
        <strain evidence="2">PG1-Ca6</strain>
    </source>
</reference>
<dbReference type="AlphaFoldDB" id="A0A0C5JKT1"/>